<keyword evidence="4" id="KW-0028">Amino-acid biosynthesis</keyword>
<dbReference type="GO" id="GO:0035999">
    <property type="term" value="P:tetrahydrofolate interconversion"/>
    <property type="evidence" value="ECO:0007669"/>
    <property type="project" value="UniProtKB-UniPathway"/>
</dbReference>
<evidence type="ECO:0000313" key="14">
    <source>
        <dbReference type="Proteomes" id="UP000037043"/>
    </source>
</evidence>
<dbReference type="NCBIfam" id="TIGR00676">
    <property type="entry name" value="fadh2"/>
    <property type="match status" value="1"/>
</dbReference>
<keyword evidence="14" id="KW-1185">Reference proteome</keyword>
<dbReference type="InterPro" id="IPR029041">
    <property type="entry name" value="FAD-linked_oxidoreductase-like"/>
</dbReference>
<dbReference type="PATRIC" id="fig|1121318.3.peg.197"/>
<accession>A0A0L6ZEX4</accession>
<dbReference type="Proteomes" id="UP000037043">
    <property type="component" value="Unassembled WGS sequence"/>
</dbReference>
<dbReference type="GO" id="GO:0005829">
    <property type="term" value="C:cytosol"/>
    <property type="evidence" value="ECO:0007669"/>
    <property type="project" value="InterPro"/>
</dbReference>
<dbReference type="PANTHER" id="PTHR45754">
    <property type="entry name" value="METHYLENETETRAHYDROFOLATE REDUCTASE"/>
    <property type="match status" value="1"/>
</dbReference>
<keyword evidence="6 12" id="KW-0274">FAD</keyword>
<evidence type="ECO:0000256" key="11">
    <source>
        <dbReference type="ARBA" id="ARBA00048628"/>
    </source>
</evidence>
<evidence type="ECO:0000256" key="12">
    <source>
        <dbReference type="RuleBase" id="RU003862"/>
    </source>
</evidence>
<dbReference type="EC" id="1.5.1.54" evidence="12"/>
<keyword evidence="8" id="KW-0520">NAD</keyword>
<evidence type="ECO:0000256" key="3">
    <source>
        <dbReference type="ARBA" id="ARBA00006743"/>
    </source>
</evidence>
<evidence type="ECO:0000256" key="8">
    <source>
        <dbReference type="ARBA" id="ARBA00023027"/>
    </source>
</evidence>
<evidence type="ECO:0000256" key="2">
    <source>
        <dbReference type="ARBA" id="ARBA00004777"/>
    </source>
</evidence>
<evidence type="ECO:0000256" key="1">
    <source>
        <dbReference type="ARBA" id="ARBA00001974"/>
    </source>
</evidence>
<evidence type="ECO:0000256" key="4">
    <source>
        <dbReference type="ARBA" id="ARBA00022605"/>
    </source>
</evidence>
<dbReference type="CDD" id="cd00537">
    <property type="entry name" value="MTHFR"/>
    <property type="match status" value="1"/>
</dbReference>
<dbReference type="InterPro" id="IPR003171">
    <property type="entry name" value="Mehydrof_redctse-like"/>
</dbReference>
<comment type="catalytic activity">
    <reaction evidence="11">
        <text>(6S)-5-methyl-5,6,7,8-tetrahydrofolate + NAD(+) = (6R)-5,10-methylene-5,6,7,8-tetrahydrofolate + NADH + H(+)</text>
        <dbReference type="Rhea" id="RHEA:19821"/>
        <dbReference type="ChEBI" id="CHEBI:15378"/>
        <dbReference type="ChEBI" id="CHEBI:15636"/>
        <dbReference type="ChEBI" id="CHEBI:18608"/>
        <dbReference type="ChEBI" id="CHEBI:57540"/>
        <dbReference type="ChEBI" id="CHEBI:57945"/>
        <dbReference type="EC" id="1.5.1.54"/>
    </reaction>
    <physiologicalReaction direction="right-to-left" evidence="11">
        <dbReference type="Rhea" id="RHEA:19823"/>
    </physiologicalReaction>
</comment>
<sequence>MFIKDLFSQKKTVISFEIFPPKKDTSIDSIYKTIDALAPLNPDYISVTYGAGGSTSKNSTVEIASIIKNKYNIEALAHLTCIASTKEDINIILQQLKENNIQNILALRGDFPQDPDFKFPNPLHFTHAIDLVQHIKKDNYFSVAGTCYPEGHIEAKSMKDDIVYLKRKVDAGTDFLITQLFFDNNLFYSFKEKTDIIGIDVPIEVGVMPVINSNQIRRIASLCGAHIPEKFVKILDRYIDNKEALKDAGIAYATEQIIDLISSGVSGIHIYTMNNPEVAEKIVHNISSIVTALNNSNGEK</sequence>
<evidence type="ECO:0000256" key="5">
    <source>
        <dbReference type="ARBA" id="ARBA00022630"/>
    </source>
</evidence>
<evidence type="ECO:0000256" key="10">
    <source>
        <dbReference type="ARBA" id="ARBA00034478"/>
    </source>
</evidence>
<dbReference type="RefSeq" id="WP_052219796.1">
    <property type="nucleotide sequence ID" value="NZ_LHUR01000005.1"/>
</dbReference>
<comment type="pathway">
    <text evidence="2 12">One-carbon metabolism; tetrahydrofolate interconversion.</text>
</comment>
<dbReference type="GO" id="GO:0071949">
    <property type="term" value="F:FAD binding"/>
    <property type="evidence" value="ECO:0007669"/>
    <property type="project" value="TreeGrafter"/>
</dbReference>
<evidence type="ECO:0000313" key="13">
    <source>
        <dbReference type="EMBL" id="KOA21526.1"/>
    </source>
</evidence>
<protein>
    <recommendedName>
        <fullName evidence="12">Methylenetetrahydrofolate reductase</fullName>
        <ecNumber evidence="12">1.5.1.54</ecNumber>
    </recommendedName>
</protein>
<comment type="caution">
    <text evidence="13">The sequence shown here is derived from an EMBL/GenBank/DDBJ whole genome shotgun (WGS) entry which is preliminary data.</text>
</comment>
<dbReference type="Pfam" id="PF02219">
    <property type="entry name" value="MTHFR"/>
    <property type="match status" value="1"/>
</dbReference>
<dbReference type="InterPro" id="IPR004620">
    <property type="entry name" value="MTHF_reductase_bac"/>
</dbReference>
<keyword evidence="7 12" id="KW-0560">Oxidoreductase</keyword>
<dbReference type="SUPFAM" id="SSF51730">
    <property type="entry name" value="FAD-linked oxidoreductase"/>
    <property type="match status" value="1"/>
</dbReference>
<comment type="pathway">
    <text evidence="10">Amino-acid biosynthesis; L-methionine biosynthesis via de novo pathway.</text>
</comment>
<name>A0A0L6ZEX4_9CLOT</name>
<evidence type="ECO:0000256" key="7">
    <source>
        <dbReference type="ARBA" id="ARBA00023002"/>
    </source>
</evidence>
<dbReference type="EMBL" id="LHUR01000005">
    <property type="protein sequence ID" value="KOA21526.1"/>
    <property type="molecule type" value="Genomic_DNA"/>
</dbReference>
<dbReference type="AlphaFoldDB" id="A0A0L6ZEX4"/>
<proteinExistence type="inferred from homology"/>
<organism evidence="13 14">
    <name type="scientific">Clostridium homopropionicum DSM 5847</name>
    <dbReference type="NCBI Taxonomy" id="1121318"/>
    <lineage>
        <taxon>Bacteria</taxon>
        <taxon>Bacillati</taxon>
        <taxon>Bacillota</taxon>
        <taxon>Clostridia</taxon>
        <taxon>Eubacteriales</taxon>
        <taxon>Clostridiaceae</taxon>
        <taxon>Clostridium</taxon>
    </lineage>
</organism>
<dbReference type="PANTHER" id="PTHR45754:SF3">
    <property type="entry name" value="METHYLENETETRAHYDROFOLATE REDUCTASE (NADPH)"/>
    <property type="match status" value="1"/>
</dbReference>
<reference evidence="14" key="1">
    <citation type="submission" date="2015-08" db="EMBL/GenBank/DDBJ databases">
        <title>Genome sequence of the strict anaerobe Clostridium homopropionicum LuHBu1 (DSM 5847T).</title>
        <authorList>
            <person name="Poehlein A."/>
            <person name="Beck M."/>
            <person name="Schiel-Bengelsdorf B."/>
            <person name="Bengelsdorf F.R."/>
            <person name="Daniel R."/>
            <person name="Duerre P."/>
        </authorList>
    </citation>
    <scope>NUCLEOTIDE SEQUENCE [LARGE SCALE GENOMIC DNA]</scope>
    <source>
        <strain evidence="14">DSM 5847</strain>
    </source>
</reference>
<dbReference type="GO" id="GO:0009086">
    <property type="term" value="P:methionine biosynthetic process"/>
    <property type="evidence" value="ECO:0007669"/>
    <property type="project" value="UniProtKB-KW"/>
</dbReference>
<comment type="similarity">
    <text evidence="3 12">Belongs to the methylenetetrahydrofolate reductase family.</text>
</comment>
<dbReference type="GO" id="GO:0106312">
    <property type="term" value="F:methylenetetrahydrofolate reductase (NADH) activity"/>
    <property type="evidence" value="ECO:0007669"/>
    <property type="project" value="UniProtKB-EC"/>
</dbReference>
<keyword evidence="5 12" id="KW-0285">Flavoprotein</keyword>
<keyword evidence="9" id="KW-0486">Methionine biosynthesis</keyword>
<dbReference type="STRING" id="36844.SAMN04488501_10524"/>
<evidence type="ECO:0000256" key="6">
    <source>
        <dbReference type="ARBA" id="ARBA00022827"/>
    </source>
</evidence>
<gene>
    <name evidence="13" type="primary">metF</name>
    <name evidence="13" type="ORF">CLHOM_01970</name>
</gene>
<dbReference type="UniPathway" id="UPA00193"/>
<evidence type="ECO:0000256" key="9">
    <source>
        <dbReference type="ARBA" id="ARBA00023167"/>
    </source>
</evidence>
<dbReference type="Gene3D" id="3.20.20.220">
    <property type="match status" value="1"/>
</dbReference>
<comment type="cofactor">
    <cofactor evidence="1 12">
        <name>FAD</name>
        <dbReference type="ChEBI" id="CHEBI:57692"/>
    </cofactor>
</comment>